<dbReference type="AlphaFoldDB" id="A0A0L8BDZ9"/>
<accession>A0A0L8BDZ9</accession>
<dbReference type="Proteomes" id="UP000037425">
    <property type="component" value="Unassembled WGS sequence"/>
</dbReference>
<sequence>MPVISSIETVRIGLGGGAVDGADLSAFGLEVRIGLPREPQPEAMRLKVRLFFEKRPSERCEMRSTRLRFSASRARSLWLHWLIGSPFCAGGSQAKAMIEQICSGVKGRRRAGTRRIRQPFAHRRARPAGEPALAPAADRLAPHAKPLCRLADPHTQGIDLSWGFFEGRRE</sequence>
<evidence type="ECO:0000313" key="1">
    <source>
        <dbReference type="EMBL" id="KOF12867.1"/>
    </source>
</evidence>
<dbReference type="PATRIC" id="fig|106592.7.peg.6125"/>
<organism evidence="1 2">
    <name type="scientific">Ensifer adhaerens</name>
    <name type="common">Sinorhizobium morelense</name>
    <dbReference type="NCBI Taxonomy" id="106592"/>
    <lineage>
        <taxon>Bacteria</taxon>
        <taxon>Pseudomonadati</taxon>
        <taxon>Pseudomonadota</taxon>
        <taxon>Alphaproteobacteria</taxon>
        <taxon>Hyphomicrobiales</taxon>
        <taxon>Rhizobiaceae</taxon>
        <taxon>Sinorhizobium/Ensifer group</taxon>
        <taxon>Ensifer</taxon>
    </lineage>
</organism>
<protein>
    <submittedName>
        <fullName evidence="1">Uncharacterized protein</fullName>
    </submittedName>
</protein>
<proteinExistence type="predicted"/>
<reference evidence="2" key="1">
    <citation type="submission" date="2015-07" db="EMBL/GenBank/DDBJ databases">
        <title>Whole genome sequence of an Ensifer adhaerens strain isolated from a cave pool in the Wind Cave National Park.</title>
        <authorList>
            <person name="Eng W.W.H."/>
            <person name="Gan H.M."/>
            <person name="Barton H.A."/>
            <person name="Savka M.A."/>
        </authorList>
    </citation>
    <scope>NUCLEOTIDE SEQUENCE [LARGE SCALE GENOMIC DNA]</scope>
    <source>
        <strain evidence="2">SD006</strain>
    </source>
</reference>
<dbReference type="EMBL" id="LGAP01000047">
    <property type="protein sequence ID" value="KOF12867.1"/>
    <property type="molecule type" value="Genomic_DNA"/>
</dbReference>
<gene>
    <name evidence="1" type="ORF">AC244_33205</name>
</gene>
<evidence type="ECO:0000313" key="2">
    <source>
        <dbReference type="Proteomes" id="UP000037425"/>
    </source>
</evidence>
<comment type="caution">
    <text evidence="1">The sequence shown here is derived from an EMBL/GenBank/DDBJ whole genome shotgun (WGS) entry which is preliminary data.</text>
</comment>
<dbReference type="RefSeq" id="WP_053253069.1">
    <property type="nucleotide sequence ID" value="NZ_LGAP01000047.1"/>
</dbReference>
<name>A0A0L8BDZ9_ENSAD</name>